<proteinExistence type="predicted"/>
<sequence length="53" mass="6209">MNFGVSEKRINKTFRADWDGMKFLYVRSLSAGMSPTTEHVSKRVWQLNRFLAT</sequence>
<dbReference type="EMBL" id="BART01004996">
    <property type="protein sequence ID" value="GAG59584.1"/>
    <property type="molecule type" value="Genomic_DNA"/>
</dbReference>
<name>X0YSV7_9ZZZZ</name>
<comment type="caution">
    <text evidence="1">The sequence shown here is derived from an EMBL/GenBank/DDBJ whole genome shotgun (WGS) entry which is preliminary data.</text>
</comment>
<gene>
    <name evidence="1" type="ORF">S01H4_11996</name>
</gene>
<reference evidence="1" key="1">
    <citation type="journal article" date="2014" name="Front. Microbiol.">
        <title>High frequency of phylogenetically diverse reductive dehalogenase-homologous genes in deep subseafloor sedimentary metagenomes.</title>
        <authorList>
            <person name="Kawai M."/>
            <person name="Futagami T."/>
            <person name="Toyoda A."/>
            <person name="Takaki Y."/>
            <person name="Nishi S."/>
            <person name="Hori S."/>
            <person name="Arai W."/>
            <person name="Tsubouchi T."/>
            <person name="Morono Y."/>
            <person name="Uchiyama I."/>
            <person name="Ito T."/>
            <person name="Fujiyama A."/>
            <person name="Inagaki F."/>
            <person name="Takami H."/>
        </authorList>
    </citation>
    <scope>NUCLEOTIDE SEQUENCE</scope>
    <source>
        <strain evidence="1">Expedition CK06-06</strain>
    </source>
</reference>
<dbReference type="AlphaFoldDB" id="X0YSV7"/>
<accession>X0YSV7</accession>
<protein>
    <submittedName>
        <fullName evidence="1">Uncharacterized protein</fullName>
    </submittedName>
</protein>
<evidence type="ECO:0000313" key="1">
    <source>
        <dbReference type="EMBL" id="GAG59584.1"/>
    </source>
</evidence>
<organism evidence="1">
    <name type="scientific">marine sediment metagenome</name>
    <dbReference type="NCBI Taxonomy" id="412755"/>
    <lineage>
        <taxon>unclassified sequences</taxon>
        <taxon>metagenomes</taxon>
        <taxon>ecological metagenomes</taxon>
    </lineage>
</organism>